<dbReference type="CDD" id="cd18787">
    <property type="entry name" value="SF2_C_DEAD"/>
    <property type="match status" value="1"/>
</dbReference>
<dbReference type="Gene3D" id="3.40.50.300">
    <property type="entry name" value="P-loop containing nucleotide triphosphate hydrolases"/>
    <property type="match status" value="2"/>
</dbReference>
<name>A0A0K9NW24_ZOSMR</name>
<feature type="region of interest" description="Disordered" evidence="5">
    <location>
        <begin position="147"/>
        <end position="224"/>
    </location>
</feature>
<dbReference type="AlphaFoldDB" id="A0A0K9NW24"/>
<dbReference type="STRING" id="29655.A0A0K9NW24"/>
<feature type="region of interest" description="Disordered" evidence="5">
    <location>
        <begin position="235"/>
        <end position="254"/>
    </location>
</feature>
<keyword evidence="3 8" id="KW-0347">Helicase</keyword>
<proteinExistence type="predicted"/>
<dbReference type="Pfam" id="PF00270">
    <property type="entry name" value="DEAD"/>
    <property type="match status" value="1"/>
</dbReference>
<dbReference type="InterPro" id="IPR011545">
    <property type="entry name" value="DEAD/DEAH_box_helicase_dom"/>
</dbReference>
<keyword evidence="9" id="KW-1185">Reference proteome</keyword>
<sequence>MLLEASTALLLPLYTKSSSSFSSSRFPVVGGTKHHHHRSDLSFIVRSGASSDGGENGAGINDGYTRIPLDTSDAYRLINDQTGENFIVWGDSNVDGTKDFSPPLPTQNPNRNPPSPSERPSAVTKSRLAAVIGGFGKLKAQKVRALVKSSSKSSSLSSSDNRYKKNKSKQNYHDDDVADQTSNDSNFLRVIAKKSPPPSRTRLSDTPKVSTQNHPTRGWGSSAPAPYVGATDSVGFSKHQQLQPRQHKKINKNEDDSFFSRRSFIESGSSDYMVHALQSLQFFRPSNIQAMSYSTILQGKSCIIADQSGSGKTLAYLCPIIQCLREQELIGTGKSSPKNPRVVVLVPTAELANQVLSNCRSISKYGVPFRSMVATGGFRQKTQLESLQQELDILIATPGRFLYLLKEGFVELSNLKSVVLDEVDILFGDEEFDAVLKSLINSASMATQYLFITATLPVDIYNKLVEVFPDCDVLMGPGMHRTSSGLEEVLVDCSGDGEDKNPDTAFLNKKDALLQLVEQSPVFKTIVFCNKIETCRKVENILKRVEKAHRIRALPFHSALEQESRVANMKEFHNPKSNDKLFLVCTDRASRGIDFSNVNHVVLFDYPRDPSEYVRRVGRTARGAGGTGRAFIFAVGKQVSLARRIIQRNQKGHPLHDVPSAYELESSIF</sequence>
<feature type="region of interest" description="Disordered" evidence="5">
    <location>
        <begin position="97"/>
        <end position="125"/>
    </location>
</feature>
<evidence type="ECO:0000256" key="4">
    <source>
        <dbReference type="ARBA" id="ARBA00022840"/>
    </source>
</evidence>
<dbReference type="InterPro" id="IPR044742">
    <property type="entry name" value="DEAD/DEAH_RhlB"/>
</dbReference>
<dbReference type="SUPFAM" id="SSF52540">
    <property type="entry name" value="P-loop containing nucleoside triphosphate hydrolases"/>
    <property type="match status" value="1"/>
</dbReference>
<evidence type="ECO:0000313" key="9">
    <source>
        <dbReference type="Proteomes" id="UP000036987"/>
    </source>
</evidence>
<dbReference type="CDD" id="cd00268">
    <property type="entry name" value="DEADc"/>
    <property type="match status" value="1"/>
</dbReference>
<dbReference type="SMART" id="SM00490">
    <property type="entry name" value="HELICc"/>
    <property type="match status" value="1"/>
</dbReference>
<protein>
    <submittedName>
        <fullName evidence="8">DEAD-box ATP-dependent RNA helicase 50</fullName>
    </submittedName>
</protein>
<evidence type="ECO:0000259" key="6">
    <source>
        <dbReference type="PROSITE" id="PS51192"/>
    </source>
</evidence>
<feature type="domain" description="Helicase C-terminal" evidence="7">
    <location>
        <begin position="508"/>
        <end position="666"/>
    </location>
</feature>
<dbReference type="OrthoDB" id="10256233at2759"/>
<evidence type="ECO:0000256" key="1">
    <source>
        <dbReference type="ARBA" id="ARBA00022741"/>
    </source>
</evidence>
<dbReference type="InterPro" id="IPR001650">
    <property type="entry name" value="Helicase_C-like"/>
</dbReference>
<dbReference type="EMBL" id="LFYR01001623">
    <property type="protein sequence ID" value="KMZ60247.1"/>
    <property type="molecule type" value="Genomic_DNA"/>
</dbReference>
<feature type="compositionally biased region" description="Pro residues" evidence="5">
    <location>
        <begin position="102"/>
        <end position="117"/>
    </location>
</feature>
<dbReference type="GO" id="GO:0016787">
    <property type="term" value="F:hydrolase activity"/>
    <property type="evidence" value="ECO:0007669"/>
    <property type="project" value="UniProtKB-KW"/>
</dbReference>
<dbReference type="InterPro" id="IPR014001">
    <property type="entry name" value="Helicase_ATP-bd"/>
</dbReference>
<reference evidence="9" key="1">
    <citation type="journal article" date="2016" name="Nature">
        <title>The genome of the seagrass Zostera marina reveals angiosperm adaptation to the sea.</title>
        <authorList>
            <person name="Olsen J.L."/>
            <person name="Rouze P."/>
            <person name="Verhelst B."/>
            <person name="Lin Y.-C."/>
            <person name="Bayer T."/>
            <person name="Collen J."/>
            <person name="Dattolo E."/>
            <person name="De Paoli E."/>
            <person name="Dittami S."/>
            <person name="Maumus F."/>
            <person name="Michel G."/>
            <person name="Kersting A."/>
            <person name="Lauritano C."/>
            <person name="Lohaus R."/>
            <person name="Toepel M."/>
            <person name="Tonon T."/>
            <person name="Vanneste K."/>
            <person name="Amirebrahimi M."/>
            <person name="Brakel J."/>
            <person name="Bostroem C."/>
            <person name="Chovatia M."/>
            <person name="Grimwood J."/>
            <person name="Jenkins J.W."/>
            <person name="Jueterbock A."/>
            <person name="Mraz A."/>
            <person name="Stam W.T."/>
            <person name="Tice H."/>
            <person name="Bornberg-Bauer E."/>
            <person name="Green P.J."/>
            <person name="Pearson G.A."/>
            <person name="Procaccini G."/>
            <person name="Duarte C.M."/>
            <person name="Schmutz J."/>
            <person name="Reusch T.B.H."/>
            <person name="Van de Peer Y."/>
        </authorList>
    </citation>
    <scope>NUCLEOTIDE SEQUENCE [LARGE SCALE GENOMIC DNA]</scope>
    <source>
        <strain evidence="9">cv. Finnish</strain>
    </source>
</reference>
<dbReference type="GO" id="GO:0005524">
    <property type="term" value="F:ATP binding"/>
    <property type="evidence" value="ECO:0007669"/>
    <property type="project" value="UniProtKB-KW"/>
</dbReference>
<dbReference type="PROSITE" id="PS51192">
    <property type="entry name" value="HELICASE_ATP_BIND_1"/>
    <property type="match status" value="1"/>
</dbReference>
<accession>A0A0K9NW24</accession>
<comment type="caution">
    <text evidence="8">The sequence shown here is derived from an EMBL/GenBank/DDBJ whole genome shotgun (WGS) entry which is preliminary data.</text>
</comment>
<keyword evidence="1" id="KW-0547">Nucleotide-binding</keyword>
<feature type="domain" description="Helicase ATP-binding" evidence="6">
    <location>
        <begin position="293"/>
        <end position="474"/>
    </location>
</feature>
<evidence type="ECO:0000259" key="7">
    <source>
        <dbReference type="PROSITE" id="PS51194"/>
    </source>
</evidence>
<dbReference type="Pfam" id="PF00271">
    <property type="entry name" value="Helicase_C"/>
    <property type="match status" value="1"/>
</dbReference>
<keyword evidence="4" id="KW-0067">ATP-binding</keyword>
<evidence type="ECO:0000313" key="8">
    <source>
        <dbReference type="EMBL" id="KMZ60247.1"/>
    </source>
</evidence>
<dbReference type="SMART" id="SM00487">
    <property type="entry name" value="DEXDc"/>
    <property type="match status" value="1"/>
</dbReference>
<dbReference type="PANTHER" id="PTHR47960">
    <property type="entry name" value="DEAD-BOX ATP-DEPENDENT RNA HELICASE 50"/>
    <property type="match status" value="1"/>
</dbReference>
<dbReference type="GO" id="GO:0003729">
    <property type="term" value="F:mRNA binding"/>
    <property type="evidence" value="ECO:0000318"/>
    <property type="project" value="GO_Central"/>
</dbReference>
<feature type="compositionally biased region" description="Low complexity" evidence="5">
    <location>
        <begin position="148"/>
        <end position="159"/>
    </location>
</feature>
<dbReference type="InterPro" id="IPR027417">
    <property type="entry name" value="P-loop_NTPase"/>
</dbReference>
<dbReference type="OMA" id="ANMKEFH"/>
<evidence type="ECO:0000256" key="2">
    <source>
        <dbReference type="ARBA" id="ARBA00022801"/>
    </source>
</evidence>
<evidence type="ECO:0000256" key="5">
    <source>
        <dbReference type="SAM" id="MobiDB-lite"/>
    </source>
</evidence>
<evidence type="ECO:0000256" key="3">
    <source>
        <dbReference type="ARBA" id="ARBA00022806"/>
    </source>
</evidence>
<gene>
    <name evidence="8" type="ORF">ZOSMA_5G01120</name>
</gene>
<dbReference type="Proteomes" id="UP000036987">
    <property type="component" value="Unassembled WGS sequence"/>
</dbReference>
<dbReference type="GO" id="GO:0004386">
    <property type="term" value="F:helicase activity"/>
    <property type="evidence" value="ECO:0007669"/>
    <property type="project" value="UniProtKB-KW"/>
</dbReference>
<dbReference type="PROSITE" id="PS51194">
    <property type="entry name" value="HELICASE_CTER"/>
    <property type="match status" value="1"/>
</dbReference>
<organism evidence="8 9">
    <name type="scientific">Zostera marina</name>
    <name type="common">Eelgrass</name>
    <dbReference type="NCBI Taxonomy" id="29655"/>
    <lineage>
        <taxon>Eukaryota</taxon>
        <taxon>Viridiplantae</taxon>
        <taxon>Streptophyta</taxon>
        <taxon>Embryophyta</taxon>
        <taxon>Tracheophyta</taxon>
        <taxon>Spermatophyta</taxon>
        <taxon>Magnoliopsida</taxon>
        <taxon>Liliopsida</taxon>
        <taxon>Zosteraceae</taxon>
        <taxon>Zostera</taxon>
    </lineage>
</organism>
<keyword evidence="2" id="KW-0378">Hydrolase</keyword>